<evidence type="ECO:0000256" key="1">
    <source>
        <dbReference type="SAM" id="MobiDB-lite"/>
    </source>
</evidence>
<evidence type="ECO:0000256" key="2">
    <source>
        <dbReference type="SAM" id="Phobius"/>
    </source>
</evidence>
<keyword evidence="2" id="KW-0472">Membrane</keyword>
<dbReference type="OrthoDB" id="6599193at2759"/>
<feature type="signal peptide" evidence="3">
    <location>
        <begin position="1"/>
        <end position="32"/>
    </location>
</feature>
<feature type="compositionally biased region" description="Polar residues" evidence="1">
    <location>
        <begin position="156"/>
        <end position="179"/>
    </location>
</feature>
<dbReference type="EnsemblMetazoa" id="ENSAATROPT011433">
    <property type="protein sequence ID" value="ENSAATROPP010338"/>
    <property type="gene ID" value="ENSAATROPG009317"/>
</dbReference>
<reference evidence="4" key="2">
    <citation type="submission" date="2022-08" db="UniProtKB">
        <authorList>
            <consortium name="EnsemblMetazoa"/>
        </authorList>
    </citation>
    <scope>IDENTIFICATION</scope>
    <source>
        <strain evidence="4">EBRO</strain>
    </source>
</reference>
<name>A0A182J4K1_ANOAO</name>
<evidence type="ECO:0008006" key="6">
    <source>
        <dbReference type="Google" id="ProtNLM"/>
    </source>
</evidence>
<evidence type="ECO:0000256" key="3">
    <source>
        <dbReference type="SAM" id="SignalP"/>
    </source>
</evidence>
<feature type="chain" id="PRO_5044551042" description="Protein grindelwald" evidence="3">
    <location>
        <begin position="33"/>
        <end position="217"/>
    </location>
</feature>
<dbReference type="STRING" id="41427.A0A182J4K1"/>
<keyword evidence="5" id="KW-1185">Reference proteome</keyword>
<dbReference type="Proteomes" id="UP000075880">
    <property type="component" value="Unassembled WGS sequence"/>
</dbReference>
<feature type="compositionally biased region" description="Polar residues" evidence="1">
    <location>
        <begin position="132"/>
        <end position="148"/>
    </location>
</feature>
<keyword evidence="2" id="KW-1133">Transmembrane helix</keyword>
<reference evidence="5" key="1">
    <citation type="submission" date="2021-09" db="EMBL/GenBank/DDBJ databases">
        <authorList>
            <consortium name="Infravec"/>
            <person name="Campbell I L."/>
            <person name="Maslen G."/>
            <person name="Yates A."/>
        </authorList>
    </citation>
    <scope>NUCLEOTIDE SEQUENCE [LARGE SCALE GENOMIC DNA]</scope>
    <source>
        <strain evidence="5">Infravec2 EBRE</strain>
    </source>
</reference>
<dbReference type="EnsemblMetazoa" id="AATE011218-RA">
    <property type="protein sequence ID" value="AATE011218-PA.1"/>
    <property type="gene ID" value="AATE011218"/>
</dbReference>
<organism evidence="4">
    <name type="scientific">Anopheles atroparvus</name>
    <name type="common">European mosquito</name>
    <dbReference type="NCBI Taxonomy" id="41427"/>
    <lineage>
        <taxon>Eukaryota</taxon>
        <taxon>Metazoa</taxon>
        <taxon>Ecdysozoa</taxon>
        <taxon>Arthropoda</taxon>
        <taxon>Hexapoda</taxon>
        <taxon>Insecta</taxon>
        <taxon>Pterygota</taxon>
        <taxon>Neoptera</taxon>
        <taxon>Endopterygota</taxon>
        <taxon>Diptera</taxon>
        <taxon>Nematocera</taxon>
        <taxon>Culicoidea</taxon>
        <taxon>Culicidae</taxon>
        <taxon>Anophelinae</taxon>
        <taxon>Anopheles</taxon>
    </lineage>
</organism>
<dbReference type="VEuPathDB" id="VectorBase:AATE011218"/>
<keyword evidence="2" id="KW-0812">Transmembrane</keyword>
<feature type="transmembrane region" description="Helical" evidence="2">
    <location>
        <begin position="91"/>
        <end position="112"/>
    </location>
</feature>
<accession>A0A182J4K1</accession>
<proteinExistence type="predicted"/>
<dbReference type="AlphaFoldDB" id="A0A182J4K1"/>
<evidence type="ECO:0000313" key="4">
    <source>
        <dbReference type="EnsemblMetazoa" id="AATE011218-PA.1"/>
    </source>
</evidence>
<feature type="region of interest" description="Disordered" evidence="1">
    <location>
        <begin position="130"/>
        <end position="179"/>
    </location>
</feature>
<keyword evidence="3" id="KW-0732">Signal</keyword>
<protein>
    <recommendedName>
        <fullName evidence="6">Protein grindelwald</fullName>
    </recommendedName>
</protein>
<sequence length="217" mass="24078">MRKTMHPRRMLPPWLILAVVGISTVLVGSVRAESCDKDNPYCASGEYCDPHTYSCKSCAAICARKSLDCIEKCKDYLIVSELQASINNRTIVIWFMLAVILVLLIGVIVLLLKIKKVSLQCPQLPWQKKNETTPTVAMTHENPNTKSPTRPPKNPANLTRQNTQQTTASTLEQDVENQTTITTISNRYPAEDSTEGLAYVNHACNVTPTSNGSAPRY</sequence>
<evidence type="ECO:0000313" key="5">
    <source>
        <dbReference type="Proteomes" id="UP000075880"/>
    </source>
</evidence>